<sequence length="156" mass="18151">MEGGPQFGGRFVIMETEYLKRCFGNSLTQALEEVAKVRPSDPIEYLAYWLYHYRKTSKAKENRKEEIQLKEEHDNSLKETKTTEMLKQEEYQIQQRDEQCDKPLTSVASSTEKTKSMQENTKPLEKEALEQESLPSTSIMNPDEPQEISFPVIQPD</sequence>
<feature type="compositionally biased region" description="Basic and acidic residues" evidence="3">
    <location>
        <begin position="112"/>
        <end position="129"/>
    </location>
</feature>
<evidence type="ECO:0000256" key="1">
    <source>
        <dbReference type="ARBA" id="ARBA00010849"/>
    </source>
</evidence>
<dbReference type="PANTHER" id="PTHR23356">
    <property type="entry name" value="DPY30-RELATED"/>
    <property type="match status" value="1"/>
</dbReference>
<evidence type="ECO:0000313" key="5">
    <source>
        <dbReference type="Proteomes" id="UP000700334"/>
    </source>
</evidence>
<dbReference type="EMBL" id="JAGFMF010011457">
    <property type="protein sequence ID" value="KAG8521818.1"/>
    <property type="molecule type" value="Genomic_DNA"/>
</dbReference>
<feature type="region of interest" description="Disordered" evidence="3">
    <location>
        <begin position="60"/>
        <end position="156"/>
    </location>
</feature>
<dbReference type="InterPro" id="IPR049630">
    <property type="entry name" value="DYDC-like_DD"/>
</dbReference>
<keyword evidence="5" id="KW-1185">Reference proteome</keyword>
<protein>
    <recommendedName>
        <fullName evidence="2">DPY30 domain-containing protein 2</fullName>
    </recommendedName>
</protein>
<evidence type="ECO:0000256" key="3">
    <source>
        <dbReference type="SAM" id="MobiDB-lite"/>
    </source>
</evidence>
<evidence type="ECO:0000313" key="4">
    <source>
        <dbReference type="EMBL" id="KAG8521818.1"/>
    </source>
</evidence>
<dbReference type="CDD" id="cd22966">
    <property type="entry name" value="DD_DYDC-like"/>
    <property type="match status" value="1"/>
</dbReference>
<dbReference type="Pfam" id="PF05186">
    <property type="entry name" value="Dpy-30"/>
    <property type="match status" value="1"/>
</dbReference>
<reference evidence="4" key="1">
    <citation type="journal article" date="2021" name="Evol. Appl.">
        <title>The genome of the Pyrenean desman and the effects of bottlenecks and inbreeding on the genomic landscape of an endangered species.</title>
        <authorList>
            <person name="Escoda L."/>
            <person name="Castresana J."/>
        </authorList>
    </citation>
    <scope>NUCLEOTIDE SEQUENCE</scope>
    <source>
        <strain evidence="4">IBE-C5619</strain>
    </source>
</reference>
<feature type="compositionally biased region" description="Basic and acidic residues" evidence="3">
    <location>
        <begin position="60"/>
        <end position="101"/>
    </location>
</feature>
<dbReference type="Gene3D" id="1.20.890.10">
    <property type="entry name" value="cAMP-dependent protein kinase regulatory subunit, dimerization-anchoring domain"/>
    <property type="match status" value="1"/>
</dbReference>
<comment type="caution">
    <text evidence="4">The sequence shown here is derived from an EMBL/GenBank/DDBJ whole genome shotgun (WGS) entry which is preliminary data.</text>
</comment>
<dbReference type="GO" id="GO:0048188">
    <property type="term" value="C:Set1C/COMPASS complex"/>
    <property type="evidence" value="ECO:0007669"/>
    <property type="project" value="InterPro"/>
</dbReference>
<accession>A0A8J6AJ43</accession>
<dbReference type="InterPro" id="IPR037856">
    <property type="entry name" value="Sdc1/DPY30"/>
</dbReference>
<evidence type="ECO:0000256" key="2">
    <source>
        <dbReference type="ARBA" id="ARBA00068748"/>
    </source>
</evidence>
<dbReference type="AlphaFoldDB" id="A0A8J6AJ43"/>
<dbReference type="PANTHER" id="PTHR23356:SF3">
    <property type="entry name" value="DPY30 DOMAIN-CONTAINING PROTEIN 2"/>
    <property type="match status" value="1"/>
</dbReference>
<gene>
    <name evidence="4" type="ORF">J0S82_020035</name>
</gene>
<dbReference type="FunFam" id="1.20.890.10:FF:000012">
    <property type="entry name" value="DPY30 domain containing 2"/>
    <property type="match status" value="1"/>
</dbReference>
<comment type="similarity">
    <text evidence="1">Belongs to the dpy-30 family.</text>
</comment>
<name>A0A8J6AJ43_GALPY</name>
<dbReference type="InterPro" id="IPR007858">
    <property type="entry name" value="Dpy-30_motif"/>
</dbReference>
<proteinExistence type="inferred from homology"/>
<dbReference type="OrthoDB" id="9663537at2759"/>
<dbReference type="Proteomes" id="UP000700334">
    <property type="component" value="Unassembled WGS sequence"/>
</dbReference>
<organism evidence="4 5">
    <name type="scientific">Galemys pyrenaicus</name>
    <name type="common">Iberian desman</name>
    <name type="synonym">Pyrenean desman</name>
    <dbReference type="NCBI Taxonomy" id="202257"/>
    <lineage>
        <taxon>Eukaryota</taxon>
        <taxon>Metazoa</taxon>
        <taxon>Chordata</taxon>
        <taxon>Craniata</taxon>
        <taxon>Vertebrata</taxon>
        <taxon>Euteleostomi</taxon>
        <taxon>Mammalia</taxon>
        <taxon>Eutheria</taxon>
        <taxon>Laurasiatheria</taxon>
        <taxon>Eulipotyphla</taxon>
        <taxon>Talpidae</taxon>
        <taxon>Galemys</taxon>
    </lineage>
</organism>